<organism evidence="2 3">
    <name type="scientific">Patella caerulea</name>
    <name type="common">Rayed Mediterranean limpet</name>
    <dbReference type="NCBI Taxonomy" id="87958"/>
    <lineage>
        <taxon>Eukaryota</taxon>
        <taxon>Metazoa</taxon>
        <taxon>Spiralia</taxon>
        <taxon>Lophotrochozoa</taxon>
        <taxon>Mollusca</taxon>
        <taxon>Gastropoda</taxon>
        <taxon>Patellogastropoda</taxon>
        <taxon>Patelloidea</taxon>
        <taxon>Patellidae</taxon>
        <taxon>Patella</taxon>
    </lineage>
</organism>
<dbReference type="AlphaFoldDB" id="A0AAN8JD92"/>
<accession>A0AAN8JD92</accession>
<dbReference type="Proteomes" id="UP001347796">
    <property type="component" value="Unassembled WGS sequence"/>
</dbReference>
<feature type="compositionally biased region" description="Basic and acidic residues" evidence="1">
    <location>
        <begin position="64"/>
        <end position="74"/>
    </location>
</feature>
<protein>
    <submittedName>
        <fullName evidence="2">Uncharacterized protein</fullName>
    </submittedName>
</protein>
<gene>
    <name evidence="2" type="ORF">SNE40_014296</name>
</gene>
<sequence>MAKTRAEIQKAYRERKKLREGDKYLKKETCRVMKYYNPSSSLAETDRKKRNKIAAIRNRRHRLLVKDREQKQGEDSEDLTESGYDSSRLIVKLPVNLTTSRKRRTAKALERAKSRFKRA</sequence>
<evidence type="ECO:0000313" key="2">
    <source>
        <dbReference type="EMBL" id="KAK6175921.1"/>
    </source>
</evidence>
<name>A0AAN8JD92_PATCE</name>
<comment type="caution">
    <text evidence="2">The sequence shown here is derived from an EMBL/GenBank/DDBJ whole genome shotgun (WGS) entry which is preliminary data.</text>
</comment>
<proteinExistence type="predicted"/>
<feature type="region of interest" description="Disordered" evidence="1">
    <location>
        <begin position="64"/>
        <end position="84"/>
    </location>
</feature>
<evidence type="ECO:0000313" key="3">
    <source>
        <dbReference type="Proteomes" id="UP001347796"/>
    </source>
</evidence>
<keyword evidence="3" id="KW-1185">Reference proteome</keyword>
<reference evidence="2 3" key="1">
    <citation type="submission" date="2024-01" db="EMBL/GenBank/DDBJ databases">
        <title>The genome of the rayed Mediterranean limpet Patella caerulea (Linnaeus, 1758).</title>
        <authorList>
            <person name="Anh-Thu Weber A."/>
            <person name="Halstead-Nussloch G."/>
        </authorList>
    </citation>
    <scope>NUCLEOTIDE SEQUENCE [LARGE SCALE GENOMIC DNA]</scope>
    <source>
        <strain evidence="2">AATW-2023a</strain>
        <tissue evidence="2">Whole specimen</tissue>
    </source>
</reference>
<dbReference type="EMBL" id="JAZGQO010000010">
    <property type="protein sequence ID" value="KAK6175921.1"/>
    <property type="molecule type" value="Genomic_DNA"/>
</dbReference>
<evidence type="ECO:0000256" key="1">
    <source>
        <dbReference type="SAM" id="MobiDB-lite"/>
    </source>
</evidence>
<feature type="region of interest" description="Disordered" evidence="1">
    <location>
        <begin position="100"/>
        <end position="119"/>
    </location>
</feature>